<evidence type="ECO:0000256" key="2">
    <source>
        <dbReference type="SAM" id="Phobius"/>
    </source>
</evidence>
<feature type="coiled-coil region" evidence="1">
    <location>
        <begin position="900"/>
        <end position="1008"/>
    </location>
</feature>
<dbReference type="AlphaFoldDB" id="A0A0W0YKA3"/>
<dbReference type="Proteomes" id="UP000054703">
    <property type="component" value="Unassembled WGS sequence"/>
</dbReference>
<accession>A0A0W0YKA3</accession>
<evidence type="ECO:0000256" key="1">
    <source>
        <dbReference type="SAM" id="Coils"/>
    </source>
</evidence>
<dbReference type="STRING" id="45074.Lsan_2620"/>
<keyword evidence="2" id="KW-0472">Membrane</keyword>
<feature type="coiled-coil region" evidence="1">
    <location>
        <begin position="758"/>
        <end position="806"/>
    </location>
</feature>
<protein>
    <submittedName>
        <fullName evidence="3">Effector protein B, substrate of the Dot/Icm secretion system</fullName>
    </submittedName>
</protein>
<dbReference type="RefSeq" id="WP_058514688.1">
    <property type="nucleotide sequence ID" value="NZ_CAAAIH010000084.1"/>
</dbReference>
<name>A0A0W0YKA3_9GAMM</name>
<dbReference type="EMBL" id="LNYU01000078">
    <property type="protein sequence ID" value="KTD56998.1"/>
    <property type="molecule type" value="Genomic_DNA"/>
</dbReference>
<keyword evidence="2" id="KW-1133">Transmembrane helix</keyword>
<reference evidence="3 4" key="1">
    <citation type="submission" date="2015-11" db="EMBL/GenBank/DDBJ databases">
        <title>Genomic analysis of 38 Legionella species identifies large and diverse effector repertoires.</title>
        <authorList>
            <person name="Burstein D."/>
            <person name="Amaro F."/>
            <person name="Zusman T."/>
            <person name="Lifshitz Z."/>
            <person name="Cohen O."/>
            <person name="Gilbert J.A."/>
            <person name="Pupko T."/>
            <person name="Shuman H.A."/>
            <person name="Segal G."/>
        </authorList>
    </citation>
    <scope>NUCLEOTIDE SEQUENCE [LARGE SCALE GENOMIC DNA]</scope>
    <source>
        <strain evidence="3 4">SC-63-C7</strain>
    </source>
</reference>
<dbReference type="PATRIC" id="fig|45074.5.peg.2819"/>
<gene>
    <name evidence="3" type="primary">lepB_4</name>
    <name evidence="3" type="ORF">Lsan_2620</name>
</gene>
<comment type="caution">
    <text evidence="3">The sequence shown here is derived from an EMBL/GenBank/DDBJ whole genome shotgun (WGS) entry which is preliminary data.</text>
</comment>
<sequence length="1243" mass="141176">MSTQKIELSSASRTKINIIERTIQEDQTAVATQWLNTFKHNVKDNAATQIAKLMVASIAQGDFKTKSTLASPDLSAPPNTLSVIDYVSHASRIVIDYKNLNPEHLKEFLAFFPQAGQKGVFARSATHAVIREGAKITELKGFMLGVTGQLPSFVKTPYDFGVNIAMGGEGQVNSIGNTISDNGFSGHIYFHHYAPDSLLMLGLEQSAPAASLLDAIWGHKSSAHGVQQDSDQFGQGHSLTGASDTYTAAGSLYFSDPIYQAKLLAETGTMPPDKYGAMQVTLTDENWSEIKQFLGALDTNLETHREDLVVNQLLTPPKTAIEIPQKIQSYIAIDFKAYFKGIAILLEQVPEEQRTAVKEKMKALQTELLISIQGLQEGHPEHYRQFQQQIETICALDNLPENYTKAVQRIQGLFTLQQQLDPTLKETYINILIEQRCSELLDAITGLQEKAMFLREYFSSEHISQENGVGIFLSNLEELSQNVNKIKLRLVPDAQSTSIDKYELENSNLNDSIIKQNSLESSWLKLSPLSLKNLALYQDEIQKFEQFLKDTPRLVSESSLSKAIKIIDDYRCIIQKQEQELSALQLRFETQVREANLKNTELERTKKDLFQIKNELSLLEQQLKEEQQKASSTIAHHLKTIDSQGLESQKKIDELRSQISTEAKHHDRVEKDLRKQISALEQKDNESKHLLETQTNKIKQQQQQITLLNSELERIAFVQKQTALAFEDLKWESSAEKELLQKNLTLQVEKTNATQESLNQLQEKMEIVCQENERLFVEARSFTSTTQKLIEKVVHLERQLESKTQEALQLVLQVVEVENNLLQAKTKHELDLKSFDDQKSVSSQKILELTCQIQETDKEHQEIVSGLKSQLNLEQQRHKTLEMQLLTKMEHYKSQQSSLYEASQNQVLKLKEDLVRLRQENKNLVLQIKEKSKVPQKEREMLYEQLRAQQEKIVNAEELSARLKGTVEQLQTENQLLHSEIRKLTNALHSMESELTQLKMKLTNSEKLSGEERKHLLDDVQIKERNLISAKQQFEEVKATLGKTQQNNVALNEENQSLRLKDKQHQEHIARLEIRMQELQIEKSNNLTPAMKQVLIGLAPVFIQLINLEGQSQSLLKRGHIHEYTLAAKLAVNIRKEIDIYLTHVDKPTEENALAQLKINCGKYIERVTPDLEVHRGWKLILGNLAACIVGLGVGYAIVGIINKLTTGHFFFFNQTKSMKAVNGLQSSLNGFESANTLVPVKA</sequence>
<feature type="coiled-coil region" evidence="1">
    <location>
        <begin position="1034"/>
        <end position="1082"/>
    </location>
</feature>
<organism evidence="3 4">
    <name type="scientific">Legionella santicrucis</name>
    <dbReference type="NCBI Taxonomy" id="45074"/>
    <lineage>
        <taxon>Bacteria</taxon>
        <taxon>Pseudomonadati</taxon>
        <taxon>Pseudomonadota</taxon>
        <taxon>Gammaproteobacteria</taxon>
        <taxon>Legionellales</taxon>
        <taxon>Legionellaceae</taxon>
        <taxon>Legionella</taxon>
    </lineage>
</organism>
<feature type="coiled-coil region" evidence="1">
    <location>
        <begin position="663"/>
        <end position="711"/>
    </location>
</feature>
<proteinExistence type="predicted"/>
<dbReference type="OrthoDB" id="5636951at2"/>
<keyword evidence="2" id="KW-0812">Transmembrane</keyword>
<keyword evidence="1" id="KW-0175">Coiled coil</keyword>
<feature type="coiled-coil region" evidence="1">
    <location>
        <begin position="567"/>
        <end position="629"/>
    </location>
</feature>
<evidence type="ECO:0000313" key="4">
    <source>
        <dbReference type="Proteomes" id="UP000054703"/>
    </source>
</evidence>
<keyword evidence="4" id="KW-1185">Reference proteome</keyword>
<feature type="transmembrane region" description="Helical" evidence="2">
    <location>
        <begin position="1180"/>
        <end position="1202"/>
    </location>
</feature>
<evidence type="ECO:0000313" key="3">
    <source>
        <dbReference type="EMBL" id="KTD56998.1"/>
    </source>
</evidence>